<dbReference type="RefSeq" id="WP_089871405.1">
    <property type="nucleotide sequence ID" value="NZ_FOTC01000006.1"/>
</dbReference>
<sequence length="363" mass="39682">MTDHTIEDLLSDDEPTETPDDGDARTDGGSVTSPFDVVSQYEETRRDRYRKLYDAYVYAPVSIIWKDWRARIGFTIVAFYLLMGTVGPLLVDEAVVAEGPALAQPFENWAYPLGTDDMGRDLFSQVVNATPEMLKMITSGALFTVIVGTTVGGIAGYKGGTADTVLSSITDVFINIPAFPLVMVLALLLPIGGNPWVIGILLCVASWGGLARAIRSQVLTLRQEPFIEAARAIGVPTPKIVFKEIIPHLMPFVVINLTNAARRVIFEAAALYYLGILPFENLNWGVTLNLAYTAGAHYRPQALHWFIVPMVAIVFISIGLILLGQSLDRVFNPRVRARHEKTTEATEDPEEGDGTNTDVVGGL</sequence>
<protein>
    <submittedName>
        <fullName evidence="8">Peptide/nickel transport system permease protein</fullName>
    </submittedName>
</protein>
<dbReference type="PROSITE" id="PS50928">
    <property type="entry name" value="ABC_TM1"/>
    <property type="match status" value="1"/>
</dbReference>
<keyword evidence="5" id="KW-0813">Transport</keyword>
<dbReference type="Pfam" id="PF00528">
    <property type="entry name" value="BPD_transp_1"/>
    <property type="match status" value="1"/>
</dbReference>
<keyword evidence="4 5" id="KW-0472">Membrane</keyword>
<feature type="transmembrane region" description="Helical" evidence="5">
    <location>
        <begin position="264"/>
        <end position="282"/>
    </location>
</feature>
<proteinExistence type="inferred from homology"/>
<comment type="similarity">
    <text evidence="5">Belongs to the binding-protein-dependent transport system permease family.</text>
</comment>
<keyword evidence="2 5" id="KW-0812">Transmembrane</keyword>
<dbReference type="AlphaFoldDB" id="A0A1I4HRH1"/>
<feature type="compositionally biased region" description="Polar residues" evidence="6">
    <location>
        <begin position="354"/>
        <end position="363"/>
    </location>
</feature>
<dbReference type="EMBL" id="FOTC01000006">
    <property type="protein sequence ID" value="SFL44353.1"/>
    <property type="molecule type" value="Genomic_DNA"/>
</dbReference>
<organism evidence="8 9">
    <name type="scientific">Halogranum rubrum</name>
    <dbReference type="NCBI Taxonomy" id="553466"/>
    <lineage>
        <taxon>Archaea</taxon>
        <taxon>Methanobacteriati</taxon>
        <taxon>Methanobacteriota</taxon>
        <taxon>Stenosarchaea group</taxon>
        <taxon>Halobacteria</taxon>
        <taxon>Halobacteriales</taxon>
        <taxon>Haloferacaceae</taxon>
    </lineage>
</organism>
<feature type="transmembrane region" description="Helical" evidence="5">
    <location>
        <begin position="195"/>
        <end position="214"/>
    </location>
</feature>
<feature type="compositionally biased region" description="Acidic residues" evidence="6">
    <location>
        <begin position="9"/>
        <end position="21"/>
    </location>
</feature>
<dbReference type="CDD" id="cd06261">
    <property type="entry name" value="TM_PBP2"/>
    <property type="match status" value="1"/>
</dbReference>
<evidence type="ECO:0000256" key="1">
    <source>
        <dbReference type="ARBA" id="ARBA00004141"/>
    </source>
</evidence>
<evidence type="ECO:0000256" key="3">
    <source>
        <dbReference type="ARBA" id="ARBA00022989"/>
    </source>
</evidence>
<dbReference type="PANTHER" id="PTHR42729:SF1">
    <property type="entry name" value="OLIGO_DIPEPTIDE TRANSPORT, PERMEASE PROTEIN (DPPC-2)"/>
    <property type="match status" value="1"/>
</dbReference>
<dbReference type="STRING" id="553466.SAMN04487950_3771"/>
<evidence type="ECO:0000313" key="9">
    <source>
        <dbReference type="Proteomes" id="UP000199607"/>
    </source>
</evidence>
<evidence type="ECO:0000256" key="5">
    <source>
        <dbReference type="RuleBase" id="RU363032"/>
    </source>
</evidence>
<comment type="subcellular location">
    <subcellularLocation>
        <location evidence="5">Cell membrane</location>
        <topology evidence="5">Multi-pass membrane protein</topology>
    </subcellularLocation>
    <subcellularLocation>
        <location evidence="1">Membrane</location>
        <topology evidence="1">Multi-pass membrane protein</topology>
    </subcellularLocation>
</comment>
<feature type="transmembrane region" description="Helical" evidence="5">
    <location>
        <begin position="72"/>
        <end position="91"/>
    </location>
</feature>
<evidence type="ECO:0000259" key="7">
    <source>
        <dbReference type="PROSITE" id="PS50928"/>
    </source>
</evidence>
<dbReference type="InterPro" id="IPR000515">
    <property type="entry name" value="MetI-like"/>
</dbReference>
<dbReference type="SUPFAM" id="SSF161098">
    <property type="entry name" value="MetI-like"/>
    <property type="match status" value="1"/>
</dbReference>
<dbReference type="Proteomes" id="UP000199607">
    <property type="component" value="Unassembled WGS sequence"/>
</dbReference>
<feature type="domain" description="ABC transmembrane type-1" evidence="7">
    <location>
        <begin position="130"/>
        <end position="324"/>
    </location>
</feature>
<evidence type="ECO:0000256" key="4">
    <source>
        <dbReference type="ARBA" id="ARBA00023136"/>
    </source>
</evidence>
<feature type="transmembrane region" description="Helical" evidence="5">
    <location>
        <begin position="136"/>
        <end position="157"/>
    </location>
</feature>
<reference evidence="9" key="1">
    <citation type="submission" date="2016-10" db="EMBL/GenBank/DDBJ databases">
        <authorList>
            <person name="Varghese N."/>
            <person name="Submissions S."/>
        </authorList>
    </citation>
    <scope>NUCLEOTIDE SEQUENCE [LARGE SCALE GENOMIC DNA]</scope>
    <source>
        <strain evidence="9">CGMCC 1.7738</strain>
    </source>
</reference>
<dbReference type="GO" id="GO:0055085">
    <property type="term" value="P:transmembrane transport"/>
    <property type="evidence" value="ECO:0007669"/>
    <property type="project" value="InterPro"/>
</dbReference>
<keyword evidence="9" id="KW-1185">Reference proteome</keyword>
<feature type="transmembrane region" description="Helical" evidence="5">
    <location>
        <begin position="169"/>
        <end position="189"/>
    </location>
</feature>
<gene>
    <name evidence="8" type="ORF">SAMN04487950_3771</name>
</gene>
<feature type="region of interest" description="Disordered" evidence="6">
    <location>
        <begin position="339"/>
        <end position="363"/>
    </location>
</feature>
<evidence type="ECO:0000256" key="2">
    <source>
        <dbReference type="ARBA" id="ARBA00022692"/>
    </source>
</evidence>
<feature type="transmembrane region" description="Helical" evidence="5">
    <location>
        <begin position="302"/>
        <end position="324"/>
    </location>
</feature>
<evidence type="ECO:0000256" key="6">
    <source>
        <dbReference type="SAM" id="MobiDB-lite"/>
    </source>
</evidence>
<dbReference type="Gene3D" id="1.10.3720.10">
    <property type="entry name" value="MetI-like"/>
    <property type="match status" value="1"/>
</dbReference>
<dbReference type="PANTHER" id="PTHR42729">
    <property type="entry name" value="OLIGO/DIPEPTIDE TRANSPORT, PERMEASE PROTEIN (DPPC-2)"/>
    <property type="match status" value="1"/>
</dbReference>
<feature type="region of interest" description="Disordered" evidence="6">
    <location>
        <begin position="1"/>
        <end position="35"/>
    </location>
</feature>
<name>A0A1I4HRH1_9EURY</name>
<dbReference type="InterPro" id="IPR035906">
    <property type="entry name" value="MetI-like_sf"/>
</dbReference>
<dbReference type="GO" id="GO:0005886">
    <property type="term" value="C:plasma membrane"/>
    <property type="evidence" value="ECO:0007669"/>
    <property type="project" value="UniProtKB-SubCell"/>
</dbReference>
<evidence type="ECO:0000313" key="8">
    <source>
        <dbReference type="EMBL" id="SFL44353.1"/>
    </source>
</evidence>
<accession>A0A1I4HRH1</accession>
<keyword evidence="3 5" id="KW-1133">Transmembrane helix</keyword>